<name>A0A1J9R246_9EURO</name>
<organism evidence="1 2">
    <name type="scientific">Blastomyces percursus</name>
    <dbReference type="NCBI Taxonomy" id="1658174"/>
    <lineage>
        <taxon>Eukaryota</taxon>
        <taxon>Fungi</taxon>
        <taxon>Dikarya</taxon>
        <taxon>Ascomycota</taxon>
        <taxon>Pezizomycotina</taxon>
        <taxon>Eurotiomycetes</taxon>
        <taxon>Eurotiomycetidae</taxon>
        <taxon>Onygenales</taxon>
        <taxon>Ajellomycetaceae</taxon>
        <taxon>Blastomyces</taxon>
    </lineage>
</organism>
<dbReference type="OrthoDB" id="4180887at2759"/>
<gene>
    <name evidence="1" type="ORF">ACJ73_06089</name>
</gene>
<accession>A0A1J9R246</accession>
<dbReference type="VEuPathDB" id="FungiDB:ACJ73_06089"/>
<evidence type="ECO:0000313" key="1">
    <source>
        <dbReference type="EMBL" id="OJD22559.1"/>
    </source>
</evidence>
<evidence type="ECO:0000313" key="2">
    <source>
        <dbReference type="Proteomes" id="UP000242791"/>
    </source>
</evidence>
<sequence>MPLFQGVGFAGGLLAKSVSSGTIIRIFKSHHFDPREEQHHPIFRTKGGGFPSDSMANVTTQITQEMRKRHMDRNRLLSGDLGVPTTLRAVLLPTGPTKQVGKKVGQDKKKVKGNKANLLPIPTANRRLPTIVLPSSETKNHKISSGNLELMTKKKIFESVKPHYKSANSLLYDVSAAGSSLEGPSPGSCHPLTHYFRRWEGMAALAAAGMSDSGVNVDFGKDGARVDRFGSNARCDFVPLELEG</sequence>
<dbReference type="EMBL" id="LGTZ01001022">
    <property type="protein sequence ID" value="OJD22559.1"/>
    <property type="molecule type" value="Genomic_DNA"/>
</dbReference>
<keyword evidence="2" id="KW-1185">Reference proteome</keyword>
<comment type="caution">
    <text evidence="1">The sequence shown here is derived from an EMBL/GenBank/DDBJ whole genome shotgun (WGS) entry which is preliminary data.</text>
</comment>
<dbReference type="Proteomes" id="UP000242791">
    <property type="component" value="Unassembled WGS sequence"/>
</dbReference>
<dbReference type="AlphaFoldDB" id="A0A1J9R246"/>
<protein>
    <submittedName>
        <fullName evidence="1">Uncharacterized protein</fullName>
    </submittedName>
</protein>
<proteinExistence type="predicted"/>
<reference evidence="1 2" key="1">
    <citation type="submission" date="2015-08" db="EMBL/GenBank/DDBJ databases">
        <title>Emmonsia species relationships and genome sequence.</title>
        <authorList>
            <person name="Cuomo C.A."/>
            <person name="Schwartz I.S."/>
            <person name="Kenyon C."/>
            <person name="De Hoog G.S."/>
            <person name="Govender N.P."/>
            <person name="Botha A."/>
            <person name="Moreno L."/>
            <person name="De Vries M."/>
            <person name="Munoz J.F."/>
            <person name="Stielow J.B."/>
        </authorList>
    </citation>
    <scope>NUCLEOTIDE SEQUENCE [LARGE SCALE GENOMIC DNA]</scope>
    <source>
        <strain evidence="1 2">EI222</strain>
    </source>
</reference>